<organism evidence="1 2">
    <name type="scientific">Pannus brasiliensis CCIBt3594</name>
    <dbReference type="NCBI Taxonomy" id="1427578"/>
    <lineage>
        <taxon>Bacteria</taxon>
        <taxon>Bacillati</taxon>
        <taxon>Cyanobacteriota</taxon>
        <taxon>Cyanophyceae</taxon>
        <taxon>Oscillatoriophycideae</taxon>
        <taxon>Chroococcales</taxon>
        <taxon>Microcystaceae</taxon>
        <taxon>Pannus</taxon>
    </lineage>
</organism>
<proteinExistence type="predicted"/>
<gene>
    <name evidence="1" type="ORF">V0288_13455</name>
</gene>
<reference evidence="1 2" key="1">
    <citation type="submission" date="2024-01" db="EMBL/GenBank/DDBJ databases">
        <title>Genomic insights into the taxonomy and metabolism of the cyanobacterium Pannus brasiliensis CCIBt3594.</title>
        <authorList>
            <person name="Machado M."/>
            <person name="Botero N.B."/>
            <person name="Andreote A.P.D."/>
            <person name="Feitosa A.M.T."/>
            <person name="Popin R."/>
            <person name="Sivonen K."/>
            <person name="Fiore M.F."/>
        </authorList>
    </citation>
    <scope>NUCLEOTIDE SEQUENCE [LARGE SCALE GENOMIC DNA]</scope>
    <source>
        <strain evidence="1 2">CCIBt3594</strain>
    </source>
</reference>
<dbReference type="EMBL" id="JBAFSM010000024">
    <property type="protein sequence ID" value="MEG3438129.1"/>
    <property type="molecule type" value="Genomic_DNA"/>
</dbReference>
<accession>A0AAW9QYE9</accession>
<dbReference type="AlphaFoldDB" id="A0AAW9QYE9"/>
<evidence type="ECO:0000313" key="1">
    <source>
        <dbReference type="EMBL" id="MEG3438129.1"/>
    </source>
</evidence>
<name>A0AAW9QYE9_9CHRO</name>
<sequence length="59" mass="7229">MFGKIKPVCHPIWQYLNQPLFDPLCPAVWKPRRFLYYYRIQLLEKCLRKDIGSQSHYTQ</sequence>
<keyword evidence="2" id="KW-1185">Reference proteome</keyword>
<evidence type="ECO:0000313" key="2">
    <source>
        <dbReference type="Proteomes" id="UP001328733"/>
    </source>
</evidence>
<protein>
    <submittedName>
        <fullName evidence="1">Uncharacterized protein</fullName>
    </submittedName>
</protein>
<dbReference type="RefSeq" id="WP_332865612.1">
    <property type="nucleotide sequence ID" value="NZ_JBAFSM010000024.1"/>
</dbReference>
<dbReference type="Proteomes" id="UP001328733">
    <property type="component" value="Unassembled WGS sequence"/>
</dbReference>
<comment type="caution">
    <text evidence="1">The sequence shown here is derived from an EMBL/GenBank/DDBJ whole genome shotgun (WGS) entry which is preliminary data.</text>
</comment>